<comment type="caution">
    <text evidence="11">Lacks conserved residue(s) required for the propagation of feature annotation.</text>
</comment>
<dbReference type="PANTHER" id="PTHR31616:SF9">
    <property type="entry name" value="GLUCOAMYLASE, INTRACELLULAR SPORULATION-SPECIFIC"/>
    <property type="match status" value="1"/>
</dbReference>
<dbReference type="CDD" id="cd00111">
    <property type="entry name" value="Trefoil"/>
    <property type="match status" value="2"/>
</dbReference>
<dbReference type="EMBL" id="QEAQ01000046">
    <property type="protein sequence ID" value="TPX57867.1"/>
    <property type="molecule type" value="Genomic_DNA"/>
</dbReference>
<comment type="similarity">
    <text evidence="2">Belongs to the glycosyl hydrolase 15 family.</text>
</comment>
<feature type="domain" description="P-type" evidence="13">
    <location>
        <begin position="598"/>
        <end position="643"/>
    </location>
</feature>
<evidence type="ECO:0000256" key="11">
    <source>
        <dbReference type="PROSITE-ProRule" id="PRU00779"/>
    </source>
</evidence>
<dbReference type="GO" id="GO:0000272">
    <property type="term" value="P:polysaccharide catabolic process"/>
    <property type="evidence" value="ECO:0007669"/>
    <property type="project" value="UniProtKB-KW"/>
</dbReference>
<evidence type="ECO:0000256" key="12">
    <source>
        <dbReference type="SAM" id="SignalP"/>
    </source>
</evidence>
<evidence type="ECO:0000256" key="10">
    <source>
        <dbReference type="ARBA" id="ARBA00033473"/>
    </source>
</evidence>
<dbReference type="Gene3D" id="1.50.10.10">
    <property type="match status" value="1"/>
</dbReference>
<dbReference type="InterPro" id="IPR012341">
    <property type="entry name" value="6hp_glycosidase-like_sf"/>
</dbReference>
<evidence type="ECO:0000256" key="4">
    <source>
        <dbReference type="ARBA" id="ARBA00022801"/>
    </source>
</evidence>
<evidence type="ECO:0000256" key="7">
    <source>
        <dbReference type="ARBA" id="ARBA00023295"/>
    </source>
</evidence>
<dbReference type="Proteomes" id="UP000318582">
    <property type="component" value="Unassembled WGS sequence"/>
</dbReference>
<keyword evidence="5 11" id="KW-1015">Disulfide bond</keyword>
<keyword evidence="7" id="KW-0326">Glycosidase</keyword>
<dbReference type="InterPro" id="IPR008928">
    <property type="entry name" value="6-hairpin_glycosidase_sf"/>
</dbReference>
<dbReference type="PRINTS" id="PR00736">
    <property type="entry name" value="GLHYDRLASE15"/>
</dbReference>
<evidence type="ECO:0000256" key="9">
    <source>
        <dbReference type="ARBA" id="ARBA00033442"/>
    </source>
</evidence>
<dbReference type="InterPro" id="IPR017957">
    <property type="entry name" value="P_trefoil_CS"/>
</dbReference>
<dbReference type="PROSITE" id="PS51448">
    <property type="entry name" value="P_TREFOIL_2"/>
    <property type="match status" value="2"/>
</dbReference>
<sequence>MKLATTANLLSLSVLLSSSAVNAAGIVRRAENRDVSDWLMTEVPFAVSRLLAHVNDNGAVVAGAVEPFPNDGKYQEYWLRDGGFTLLAVIDHYKTNPSQAIVDKMNAFFEWTKKVQKSARETRDPEGRLPDHLRQGWTKFSLNAENPKPVINWGNPQYDGPALRALTFIRWADITKEYGKYYAGDLNAFSVIKTDLEVVGHALEETNGIEPWEEIAGVHFFDLAISYRALIDGADFALARGDKPAADFYRLQAGKALIKLNSFWDGKRIKATLPDTAKPGGNEGSISKSKQKYHIDVATVYSFNHANIPTFPHSHPQAQATFAQHLRAFTTPEFLPNFDGTRVTSAWWAGINAELSLNGRPANPAVGRYPEDVYDGTHSNYKDTAGAGFWFLATNAMAEFLYRAADAHAQSGVIEVNNVNGEFWNLIKVPKMANGPWRLTRAEQPATFNDALARLVDHGDRFLRRTQKHATKEGYLAEQFRADNGFQQGPGDLSWSYASVVTADVARRAALQHIKDVPTPVDTCAVVSDSEKTDCAPEPNVTVGSCLLRGCCWEKSAMAGVPWCFKQALVVGDPKPSSTATTVVATTTVSPTPTISLPSCEVQDAARRDCGYPGINASQCVAKGCCWKQSTPNSRTPWCFIAV</sequence>
<dbReference type="SUPFAM" id="SSF57492">
    <property type="entry name" value="Trefoil"/>
    <property type="match status" value="2"/>
</dbReference>
<dbReference type="Gene3D" id="4.10.110.10">
    <property type="entry name" value="Spasmolytic Protein, domain 1"/>
    <property type="match status" value="2"/>
</dbReference>
<dbReference type="InterPro" id="IPR011613">
    <property type="entry name" value="GH15-like"/>
</dbReference>
<dbReference type="PANTHER" id="PTHR31616">
    <property type="entry name" value="TREHALASE"/>
    <property type="match status" value="1"/>
</dbReference>
<feature type="disulfide bond" evidence="11">
    <location>
        <begin position="610"/>
        <end position="625"/>
    </location>
</feature>
<dbReference type="InterPro" id="IPR000165">
    <property type="entry name" value="Glucoamylase"/>
</dbReference>
<dbReference type="Pfam" id="PF00723">
    <property type="entry name" value="Glyco_hydro_15"/>
    <property type="match status" value="1"/>
</dbReference>
<name>A0A507E3B0_9FUNG</name>
<organism evidence="14 15">
    <name type="scientific">Powellomyces hirtus</name>
    <dbReference type="NCBI Taxonomy" id="109895"/>
    <lineage>
        <taxon>Eukaryota</taxon>
        <taxon>Fungi</taxon>
        <taxon>Fungi incertae sedis</taxon>
        <taxon>Chytridiomycota</taxon>
        <taxon>Chytridiomycota incertae sedis</taxon>
        <taxon>Chytridiomycetes</taxon>
        <taxon>Spizellomycetales</taxon>
        <taxon>Powellomycetaceae</taxon>
        <taxon>Powellomyces</taxon>
    </lineage>
</organism>
<evidence type="ECO:0000256" key="8">
    <source>
        <dbReference type="ARBA" id="ARBA00023326"/>
    </source>
</evidence>
<dbReference type="PROSITE" id="PS00025">
    <property type="entry name" value="P_TREFOIL_1"/>
    <property type="match status" value="1"/>
</dbReference>
<evidence type="ECO:0000256" key="3">
    <source>
        <dbReference type="ARBA" id="ARBA00012593"/>
    </source>
</evidence>
<dbReference type="AlphaFoldDB" id="A0A507E3B0"/>
<keyword evidence="6" id="KW-0119">Carbohydrate metabolism</keyword>
<keyword evidence="12" id="KW-0732">Signal</keyword>
<evidence type="ECO:0000259" key="13">
    <source>
        <dbReference type="PROSITE" id="PS51448"/>
    </source>
</evidence>
<feature type="signal peptide" evidence="12">
    <location>
        <begin position="1"/>
        <end position="23"/>
    </location>
</feature>
<keyword evidence="15" id="KW-1185">Reference proteome</keyword>
<feature type="chain" id="PRO_5021261130" description="glucan 1,4-alpha-glucosidase" evidence="12">
    <location>
        <begin position="24"/>
        <end position="643"/>
    </location>
</feature>
<gene>
    <name evidence="14" type="primary">SGA1</name>
    <name evidence="14" type="ORF">PhCBS80983_g03515</name>
</gene>
<evidence type="ECO:0000256" key="5">
    <source>
        <dbReference type="ARBA" id="ARBA00023157"/>
    </source>
</evidence>
<proteinExistence type="inferred from homology"/>
<dbReference type="SUPFAM" id="SSF48208">
    <property type="entry name" value="Six-hairpin glycosidases"/>
    <property type="match status" value="1"/>
</dbReference>
<dbReference type="EC" id="3.2.1.3" evidence="3"/>
<dbReference type="PROSITE" id="PS00820">
    <property type="entry name" value="GLUCOAMYLASE"/>
    <property type="match status" value="1"/>
</dbReference>
<dbReference type="Pfam" id="PF00088">
    <property type="entry name" value="Trefoil"/>
    <property type="match status" value="2"/>
</dbReference>
<feature type="domain" description="P-type" evidence="13">
    <location>
        <begin position="522"/>
        <end position="568"/>
    </location>
</feature>
<dbReference type="SMART" id="SM00018">
    <property type="entry name" value="PD"/>
    <property type="match status" value="2"/>
</dbReference>
<dbReference type="GO" id="GO:0000324">
    <property type="term" value="C:fungal-type vacuole"/>
    <property type="evidence" value="ECO:0007669"/>
    <property type="project" value="TreeGrafter"/>
</dbReference>
<comment type="catalytic activity">
    <reaction evidence="1">
        <text>Hydrolysis of terminal (1-&gt;4)-linked alpha-D-glucose residues successively from non-reducing ends of the chains with release of beta-D-glucose.</text>
        <dbReference type="EC" id="3.2.1.3"/>
    </reaction>
</comment>
<feature type="disulfide bond" evidence="11">
    <location>
        <begin position="600"/>
        <end position="626"/>
    </location>
</feature>
<dbReference type="InterPro" id="IPR044913">
    <property type="entry name" value="P_trefoil_dom_sf"/>
</dbReference>
<evidence type="ECO:0000256" key="2">
    <source>
        <dbReference type="ARBA" id="ARBA00006188"/>
    </source>
</evidence>
<dbReference type="InterPro" id="IPR046966">
    <property type="entry name" value="Glucoamylase_active_site"/>
</dbReference>
<evidence type="ECO:0000256" key="1">
    <source>
        <dbReference type="ARBA" id="ARBA00001863"/>
    </source>
</evidence>
<protein>
    <recommendedName>
        <fullName evidence="3">glucan 1,4-alpha-glucosidase</fullName>
        <ecNumber evidence="3">3.2.1.3</ecNumber>
    </recommendedName>
    <alternativeName>
        <fullName evidence="10">1,4-alpha-D-glucan glucohydrolase</fullName>
    </alternativeName>
    <alternativeName>
        <fullName evidence="9">Glucan 1,4-alpha-glucosidase</fullName>
    </alternativeName>
</protein>
<reference evidence="14 15" key="1">
    <citation type="journal article" date="2019" name="Sci. Rep.">
        <title>Comparative genomics of chytrid fungi reveal insights into the obligate biotrophic and pathogenic lifestyle of Synchytrium endobioticum.</title>
        <authorList>
            <person name="van de Vossenberg B.T.L.H."/>
            <person name="Warris S."/>
            <person name="Nguyen H.D.T."/>
            <person name="van Gent-Pelzer M.P.E."/>
            <person name="Joly D.L."/>
            <person name="van de Geest H.C."/>
            <person name="Bonants P.J.M."/>
            <person name="Smith D.S."/>
            <person name="Levesque C.A."/>
            <person name="van der Lee T.A.J."/>
        </authorList>
    </citation>
    <scope>NUCLEOTIDE SEQUENCE [LARGE SCALE GENOMIC DNA]</scope>
    <source>
        <strain evidence="14 15">CBS 809.83</strain>
    </source>
</reference>
<comment type="caution">
    <text evidence="14">The sequence shown here is derived from an EMBL/GenBank/DDBJ whole genome shotgun (WGS) entry which is preliminary data.</text>
</comment>
<evidence type="ECO:0000313" key="14">
    <source>
        <dbReference type="EMBL" id="TPX57867.1"/>
    </source>
</evidence>
<dbReference type="STRING" id="109895.A0A507E3B0"/>
<accession>A0A507E3B0</accession>
<keyword evidence="8" id="KW-0624">Polysaccharide degradation</keyword>
<evidence type="ECO:0000256" key="6">
    <source>
        <dbReference type="ARBA" id="ARBA00023277"/>
    </source>
</evidence>
<dbReference type="InterPro" id="IPR000519">
    <property type="entry name" value="P_trefoil_dom"/>
</dbReference>
<evidence type="ECO:0000313" key="15">
    <source>
        <dbReference type="Proteomes" id="UP000318582"/>
    </source>
</evidence>
<keyword evidence="4" id="KW-0378">Hydrolase</keyword>
<dbReference type="GO" id="GO:0004339">
    <property type="term" value="F:glucan 1,4-alpha-glucosidase activity"/>
    <property type="evidence" value="ECO:0007669"/>
    <property type="project" value="UniProtKB-EC"/>
</dbReference>